<organism evidence="1 2">
    <name type="scientific">Coleofasciculus chthonoplastes PCC 7420</name>
    <dbReference type="NCBI Taxonomy" id="118168"/>
    <lineage>
        <taxon>Bacteria</taxon>
        <taxon>Bacillati</taxon>
        <taxon>Cyanobacteriota</taxon>
        <taxon>Cyanophyceae</taxon>
        <taxon>Coleofasciculales</taxon>
        <taxon>Coleofasciculaceae</taxon>
        <taxon>Coleofasciculus</taxon>
    </lineage>
</organism>
<dbReference type="STRING" id="118168.MC7420_3433"/>
<dbReference type="AlphaFoldDB" id="B4W3H1"/>
<name>B4W3H1_9CYAN</name>
<protein>
    <submittedName>
        <fullName evidence="1">Uncharacterized protein</fullName>
    </submittedName>
</protein>
<evidence type="ECO:0000313" key="2">
    <source>
        <dbReference type="Proteomes" id="UP000003835"/>
    </source>
</evidence>
<reference evidence="1 2" key="1">
    <citation type="submission" date="2008-07" db="EMBL/GenBank/DDBJ databases">
        <authorList>
            <person name="Tandeau de Marsac N."/>
            <person name="Ferriera S."/>
            <person name="Johnson J."/>
            <person name="Kravitz S."/>
            <person name="Beeson K."/>
            <person name="Sutton G."/>
            <person name="Rogers Y.-H."/>
            <person name="Friedman R."/>
            <person name="Frazier M."/>
            <person name="Venter J.C."/>
        </authorList>
    </citation>
    <scope>NUCLEOTIDE SEQUENCE [LARGE SCALE GENOMIC DNA]</scope>
    <source>
        <strain evidence="1 2">PCC 7420</strain>
    </source>
</reference>
<sequence>MNIVDGLSYRDWQKRNTESFSKLERAKQKELRSKGYRNIGWNHVQKSWSLLQTSFQELSLFDHKLRKGDLSGAIKHSILEAEQAQDIASEALETLDKNYKNVKQLANKALAKYQLL</sequence>
<accession>B4W3H1</accession>
<dbReference type="RefSeq" id="WP_006105848.1">
    <property type="nucleotide sequence ID" value="NZ_DS989874.1"/>
</dbReference>
<dbReference type="Proteomes" id="UP000003835">
    <property type="component" value="Unassembled WGS sequence"/>
</dbReference>
<dbReference type="EMBL" id="DS989874">
    <property type="protein sequence ID" value="EDX71318.1"/>
    <property type="molecule type" value="Genomic_DNA"/>
</dbReference>
<gene>
    <name evidence="1" type="ORF">MC7420_3433</name>
</gene>
<dbReference type="HOGENOM" id="CLU_2092623_0_0_3"/>
<proteinExistence type="predicted"/>
<keyword evidence="2" id="KW-1185">Reference proteome</keyword>
<dbReference type="eggNOG" id="ENOG503348N">
    <property type="taxonomic scope" value="Bacteria"/>
</dbReference>
<evidence type="ECO:0000313" key="1">
    <source>
        <dbReference type="EMBL" id="EDX71318.1"/>
    </source>
</evidence>
<dbReference type="OrthoDB" id="464977at2"/>